<proteinExistence type="predicted"/>
<keyword evidence="1" id="KW-0704">Schiff base</keyword>
<dbReference type="SUPFAM" id="SSF51569">
    <property type="entry name" value="Aldolase"/>
    <property type="match status" value="1"/>
</dbReference>
<protein>
    <submittedName>
        <fullName evidence="2">Transaldolase family protein</fullName>
    </submittedName>
</protein>
<dbReference type="Proteomes" id="UP001596083">
    <property type="component" value="Unassembled WGS sequence"/>
</dbReference>
<gene>
    <name evidence="2" type="ORF">ACFP1Z_07100</name>
</gene>
<dbReference type="Gene3D" id="3.20.20.70">
    <property type="entry name" value="Aldolase class I"/>
    <property type="match status" value="1"/>
</dbReference>
<reference evidence="3" key="1">
    <citation type="journal article" date="2019" name="Int. J. Syst. Evol. Microbiol.">
        <title>The Global Catalogue of Microorganisms (GCM) 10K type strain sequencing project: providing services to taxonomists for standard genome sequencing and annotation.</title>
        <authorList>
            <consortium name="The Broad Institute Genomics Platform"/>
            <consortium name="The Broad Institute Genome Sequencing Center for Infectious Disease"/>
            <person name="Wu L."/>
            <person name="Ma J."/>
        </authorList>
    </citation>
    <scope>NUCLEOTIDE SEQUENCE [LARGE SCALE GENOMIC DNA]</scope>
    <source>
        <strain evidence="3">CGMCC 4.7304</strain>
    </source>
</reference>
<accession>A0ABW0Z0Q3</accession>
<dbReference type="EMBL" id="JBHSPB010000003">
    <property type="protein sequence ID" value="MFC5719940.1"/>
    <property type="molecule type" value="Genomic_DNA"/>
</dbReference>
<sequence>MTATLTRPPSAATGVWLDDAGRDLITTDGLRRLVHGLGVRGLMCTADATTEELRLACGMLSARGVVSAAPVLHGGADAGALLGEARLLHRMVARPNLLVRLPAALWALPVVTRLLAEGIGVHTAWIGSPARYEAFLDAFHAGLSRVREAGGDLAAVRAVASVPVRHIDAAVDGRLDAVGGHETAALRGRAGRAVASLAHHAHQEFLASARWRSLAAAGAVEPRLVWSLGGPPSPADGIRDRLADLAAPDTAAAVPASALTPLAHGLPEPVGSGPARHREDARRVVAFLDWYGVSAEDAATRVEGKGLARMLPGSVAGARGVTGCATPVP</sequence>
<evidence type="ECO:0000313" key="2">
    <source>
        <dbReference type="EMBL" id="MFC5719940.1"/>
    </source>
</evidence>
<organism evidence="2 3">
    <name type="scientific">Streptomyces gamaensis</name>
    <dbReference type="NCBI Taxonomy" id="1763542"/>
    <lineage>
        <taxon>Bacteria</taxon>
        <taxon>Bacillati</taxon>
        <taxon>Actinomycetota</taxon>
        <taxon>Actinomycetes</taxon>
        <taxon>Kitasatosporales</taxon>
        <taxon>Streptomycetaceae</taxon>
        <taxon>Streptomyces</taxon>
    </lineage>
</organism>
<dbReference type="InterPro" id="IPR001585">
    <property type="entry name" value="TAL/FSA"/>
</dbReference>
<evidence type="ECO:0000256" key="1">
    <source>
        <dbReference type="ARBA" id="ARBA00023270"/>
    </source>
</evidence>
<dbReference type="InterPro" id="IPR013785">
    <property type="entry name" value="Aldolase_TIM"/>
</dbReference>
<keyword evidence="3" id="KW-1185">Reference proteome</keyword>
<dbReference type="RefSeq" id="WP_390315030.1">
    <property type="nucleotide sequence ID" value="NZ_JBHSPB010000003.1"/>
</dbReference>
<evidence type="ECO:0000313" key="3">
    <source>
        <dbReference type="Proteomes" id="UP001596083"/>
    </source>
</evidence>
<dbReference type="Pfam" id="PF00923">
    <property type="entry name" value="TAL_FSA"/>
    <property type="match status" value="1"/>
</dbReference>
<name>A0ABW0Z0Q3_9ACTN</name>
<comment type="caution">
    <text evidence="2">The sequence shown here is derived from an EMBL/GenBank/DDBJ whole genome shotgun (WGS) entry which is preliminary data.</text>
</comment>